<dbReference type="PROSITE" id="PS00420">
    <property type="entry name" value="SRCR_1"/>
    <property type="match status" value="2"/>
</dbReference>
<keyword evidence="4" id="KW-0677">Repeat</keyword>
<feature type="disulfide bond" evidence="9">
    <location>
        <begin position="210"/>
        <end position="220"/>
    </location>
</feature>
<keyword evidence="8" id="KW-0325">Glycoprotein</keyword>
<dbReference type="InterPro" id="IPR036772">
    <property type="entry name" value="SRCR-like_dom_sf"/>
</dbReference>
<feature type="signal peptide" evidence="11">
    <location>
        <begin position="1"/>
        <end position="33"/>
    </location>
</feature>
<evidence type="ECO:0000256" key="1">
    <source>
        <dbReference type="ARBA" id="ARBA00004167"/>
    </source>
</evidence>
<feature type="domain" description="SRCR" evidence="12">
    <location>
        <begin position="850"/>
        <end position="950"/>
    </location>
</feature>
<dbReference type="FunFam" id="3.10.250.10:FF:000033">
    <property type="entry name" value="Scavenger receptor family member expressed on T cells 1"/>
    <property type="match status" value="1"/>
</dbReference>
<dbReference type="InterPro" id="IPR001190">
    <property type="entry name" value="SRCR"/>
</dbReference>
<keyword evidence="3 11" id="KW-0732">Signal</keyword>
<feature type="disulfide bond" evidence="9">
    <location>
        <begin position="80"/>
        <end position="141"/>
    </location>
</feature>
<name>A0AB34GCW9_ESCRO</name>
<evidence type="ECO:0000256" key="7">
    <source>
        <dbReference type="ARBA" id="ARBA00023157"/>
    </source>
</evidence>
<feature type="domain" description="SRCR" evidence="12">
    <location>
        <begin position="246"/>
        <end position="344"/>
    </location>
</feature>
<evidence type="ECO:0000256" key="6">
    <source>
        <dbReference type="ARBA" id="ARBA00023136"/>
    </source>
</evidence>
<feature type="disulfide bond" evidence="9">
    <location>
        <begin position="888"/>
        <end position="949"/>
    </location>
</feature>
<proteinExistence type="predicted"/>
<comment type="caution">
    <text evidence="9">Lacks conserved residue(s) required for the propagation of feature annotation.</text>
</comment>
<dbReference type="Pfam" id="PF00530">
    <property type="entry name" value="SRCR"/>
    <property type="match status" value="7"/>
</dbReference>
<dbReference type="PANTHER" id="PTHR19331">
    <property type="entry name" value="SCAVENGER RECEPTOR DOMAIN-CONTAINING"/>
    <property type="match status" value="1"/>
</dbReference>
<feature type="domain" description="SRCR" evidence="12">
    <location>
        <begin position="511"/>
        <end position="611"/>
    </location>
</feature>
<dbReference type="PRINTS" id="PR00258">
    <property type="entry name" value="SPERACTRCPTR"/>
</dbReference>
<dbReference type="SUPFAM" id="SSF56487">
    <property type="entry name" value="SRCR-like"/>
    <property type="match status" value="7"/>
</dbReference>
<feature type="disulfide bond" evidence="9">
    <location>
        <begin position="580"/>
        <end position="590"/>
    </location>
</feature>
<evidence type="ECO:0000256" key="2">
    <source>
        <dbReference type="ARBA" id="ARBA00022692"/>
    </source>
</evidence>
<evidence type="ECO:0000256" key="8">
    <source>
        <dbReference type="ARBA" id="ARBA00023180"/>
    </source>
</evidence>
<feature type="disulfide bond" evidence="9">
    <location>
        <begin position="67"/>
        <end position="131"/>
    </location>
</feature>
<feature type="transmembrane region" description="Helical" evidence="10">
    <location>
        <begin position="977"/>
        <end position="996"/>
    </location>
</feature>
<dbReference type="GO" id="GO:0016020">
    <property type="term" value="C:membrane"/>
    <property type="evidence" value="ECO:0007669"/>
    <property type="project" value="UniProtKB-SubCell"/>
</dbReference>
<keyword evidence="6 10" id="KW-0472">Membrane</keyword>
<feature type="disulfide bond" evidence="9">
    <location>
        <begin position="111"/>
        <end position="121"/>
    </location>
</feature>
<dbReference type="PANTHER" id="PTHR19331:SF458">
    <property type="entry name" value="SCAVENGER RECEPTOR CYSTEINE-RICH DOMAIN-CONTAINING PROTEIN SCART1"/>
    <property type="match status" value="1"/>
</dbReference>
<feature type="disulfide bond" evidence="9">
    <location>
        <begin position="919"/>
        <end position="929"/>
    </location>
</feature>
<feature type="disulfide bond" evidence="9">
    <location>
        <begin position="685"/>
        <end position="695"/>
    </location>
</feature>
<dbReference type="EMBL" id="JAIQCJ010002351">
    <property type="protein sequence ID" value="KAJ8776795.1"/>
    <property type="molecule type" value="Genomic_DNA"/>
</dbReference>
<keyword evidence="5 10" id="KW-1133">Transmembrane helix</keyword>
<feature type="disulfide bond" evidence="9">
    <location>
        <begin position="759"/>
        <end position="820"/>
    </location>
</feature>
<evidence type="ECO:0000256" key="9">
    <source>
        <dbReference type="PROSITE-ProRule" id="PRU00196"/>
    </source>
</evidence>
<protein>
    <recommendedName>
        <fullName evidence="12">SRCR domain-containing protein</fullName>
    </recommendedName>
</protein>
<feature type="domain" description="SRCR" evidence="12">
    <location>
        <begin position="42"/>
        <end position="142"/>
    </location>
</feature>
<feature type="disulfide bond" evidence="9">
    <location>
        <begin position="746"/>
        <end position="810"/>
    </location>
</feature>
<evidence type="ECO:0000256" key="4">
    <source>
        <dbReference type="ARBA" id="ARBA00022737"/>
    </source>
</evidence>
<dbReference type="FunFam" id="3.10.250.10:FF:000012">
    <property type="entry name" value="CD163 molecule like 1"/>
    <property type="match status" value="1"/>
</dbReference>
<evidence type="ECO:0000313" key="13">
    <source>
        <dbReference type="EMBL" id="KAJ8776795.1"/>
    </source>
</evidence>
<dbReference type="FunFam" id="3.10.250.10:FF:000038">
    <property type="entry name" value="Scavenger receptor family member expressed on T cells 1"/>
    <property type="match status" value="1"/>
</dbReference>
<evidence type="ECO:0000313" key="14">
    <source>
        <dbReference type="Proteomes" id="UP001159641"/>
    </source>
</evidence>
<sequence length="1099" mass="115954">MSGGSWLRPWDCGAMRAALWALGLGILLFTVRAVPTGGPSDLRLAYRHAPCDGVVLVRHEGEWGHVCNQEWMLNEASVVCRQLGCGRAVGAPKYVPLPGEVVRPWLHNVSCRGDESSLRGCSLWAWARSQCPYEWVVVALCSNGTFREVRLVKGRSPCAGLPEIRNVNGVGCLCGLHQEEAAVFCRELGCGLALQAPRRDGGVARKYMTCRGNEQTIRNCRLNNKFRSGCDFRRDAQVICSGHTEARLVGGDHPCAGRLEVRRGLTWGSVCDADLDLATAHVVCRELQCGVAVSTPGGAHFGRGSGLMWTEAFRCVGNESLLFHCPRGPGHQCGHGQDAGLRCSGGGLLTPSPVPRVPAGQRQQRLRGACGAPGSGGLGAPLCRPLGLSRCHGPLPPAQLWQRGGHTPRRPFWGRGLNHLARRVSLRGDRVLFVELPMSTLGAPACVPGNTATALCSGGSLRAWDREGGREWTGLCWEGPSSPLYSQGPSCWHLAGARSVLPPSPGLPDALRLRDGQSRCDGRVEVSLAGVWGRVLDDAWDLRGAAVVCRQLECGGPERAYEAPAPRRGAVPLGLSRARCLGTETRLTQCNVSASPLVSAGASRDAGVVCSGSRRVRLAAGPGRCAGRVEVLQGGAWGTVCDDGWDLRDAHVVCRQLGCGHALSAPGAAHFGAGAGRIWMDELGCEGHESALWRCPSGGWGRNDCGHKEDAGVFCSGSVALRLRGGAGRCAGWLDVFYNGTWGAVCSSALKDTSLSIICTQLGCGEQGWLENRPTHTSLGTSWVDNIQCRRLQNSTLWQCPSAPWHPRSCARGEAVWITCAVGLSEISTQDSGEALNCSSTDSCPEEGALRVRGGEARCSGRVELWHAGSWGTVCDDSWDLADAEVVCRQLGCGWAVGALAGAAFGPGSGPVWLDEVGCRGSEASLWGCPAEPWGRGDCGHKEDAGVRCSGDRGSLTLPPASGRLLAPLAALRAGTLPMIFSLVLGTLLVVISLVLGAQWFRGRGACGGSGTLGNLPSEGVYEDVGAVPMGEEDEGPRVSRALVLGEEYDDTGEPEEGDTDEGAPLNATGVHLCALASPALFLLYCSYAQGSAPASPYI</sequence>
<feature type="domain" description="SRCR" evidence="12">
    <location>
        <begin position="149"/>
        <end position="241"/>
    </location>
</feature>
<reference evidence="13 14" key="1">
    <citation type="submission" date="2022-11" db="EMBL/GenBank/DDBJ databases">
        <title>Whole genome sequence of Eschrichtius robustus ER-17-0199.</title>
        <authorList>
            <person name="Bruniche-Olsen A."/>
            <person name="Black A.N."/>
            <person name="Fields C.J."/>
            <person name="Walden K."/>
            <person name="Dewoody J.A."/>
        </authorList>
    </citation>
    <scope>NUCLEOTIDE SEQUENCE [LARGE SCALE GENOMIC DNA]</scope>
    <source>
        <strain evidence="13">ER-17-0199</strain>
        <tissue evidence="13">Blubber</tissue>
    </source>
</reference>
<feature type="chain" id="PRO_5044303685" description="SRCR domain-containing protein" evidence="11">
    <location>
        <begin position="34"/>
        <end position="1099"/>
    </location>
</feature>
<dbReference type="FunFam" id="3.10.250.10:FF:000016">
    <property type="entry name" value="Scavenger receptor cysteine-rich protein type 12"/>
    <property type="match status" value="1"/>
</dbReference>
<evidence type="ECO:0000256" key="5">
    <source>
        <dbReference type="ARBA" id="ARBA00022989"/>
    </source>
</evidence>
<feature type="disulfide bond" evidence="9">
    <location>
        <begin position="549"/>
        <end position="610"/>
    </location>
</feature>
<feature type="disulfide bond" evidence="9">
    <location>
        <begin position="315"/>
        <end position="325"/>
    </location>
</feature>
<comment type="caution">
    <text evidence="13">The sequence shown here is derived from an EMBL/GenBank/DDBJ whole genome shotgun (WGS) entry which is preliminary data.</text>
</comment>
<dbReference type="SMART" id="SM00202">
    <property type="entry name" value="SR"/>
    <property type="match status" value="7"/>
</dbReference>
<keyword evidence="7 9" id="KW-1015">Disulfide bond</keyword>
<keyword evidence="14" id="KW-1185">Reference proteome</keyword>
<comment type="subcellular location">
    <subcellularLocation>
        <location evidence="1">Membrane</location>
        <topology evidence="1">Single-pass membrane protein</topology>
    </subcellularLocation>
</comment>
<gene>
    <name evidence="13" type="ORF">J1605_015130</name>
</gene>
<dbReference type="Gene3D" id="3.10.250.10">
    <property type="entry name" value="SRCR-like domain"/>
    <property type="match status" value="7"/>
</dbReference>
<organism evidence="13 14">
    <name type="scientific">Eschrichtius robustus</name>
    <name type="common">California gray whale</name>
    <name type="synonym">Eschrichtius gibbosus</name>
    <dbReference type="NCBI Taxonomy" id="9764"/>
    <lineage>
        <taxon>Eukaryota</taxon>
        <taxon>Metazoa</taxon>
        <taxon>Chordata</taxon>
        <taxon>Craniata</taxon>
        <taxon>Vertebrata</taxon>
        <taxon>Euteleostomi</taxon>
        <taxon>Mammalia</taxon>
        <taxon>Eutheria</taxon>
        <taxon>Laurasiatheria</taxon>
        <taxon>Artiodactyla</taxon>
        <taxon>Whippomorpha</taxon>
        <taxon>Cetacea</taxon>
        <taxon>Mysticeti</taxon>
        <taxon>Eschrichtiidae</taxon>
        <taxon>Eschrichtius</taxon>
    </lineage>
</organism>
<dbReference type="Proteomes" id="UP001159641">
    <property type="component" value="Unassembled WGS sequence"/>
</dbReference>
<feature type="disulfide bond" evidence="9">
    <location>
        <begin position="875"/>
        <end position="939"/>
    </location>
</feature>
<feature type="disulfide bond" evidence="9">
    <location>
        <begin position="654"/>
        <end position="715"/>
    </location>
</feature>
<dbReference type="PROSITE" id="PS50287">
    <property type="entry name" value="SRCR_2"/>
    <property type="match status" value="7"/>
</dbReference>
<feature type="domain" description="SRCR" evidence="12">
    <location>
        <begin position="616"/>
        <end position="716"/>
    </location>
</feature>
<evidence type="ECO:0000259" key="12">
    <source>
        <dbReference type="PROSITE" id="PS50287"/>
    </source>
</evidence>
<evidence type="ECO:0000256" key="11">
    <source>
        <dbReference type="SAM" id="SignalP"/>
    </source>
</evidence>
<feature type="disulfide bond" evidence="9">
    <location>
        <begin position="641"/>
        <end position="705"/>
    </location>
</feature>
<keyword evidence="2 10" id="KW-0812">Transmembrane</keyword>
<dbReference type="FunFam" id="3.10.250.10:FF:000002">
    <property type="entry name" value="Scavenger receptor cysteine-rich type 1 protein M130"/>
    <property type="match status" value="3"/>
</dbReference>
<accession>A0AB34GCW9</accession>
<dbReference type="AlphaFoldDB" id="A0AB34GCW9"/>
<feature type="domain" description="SRCR" evidence="12">
    <location>
        <begin position="721"/>
        <end position="821"/>
    </location>
</feature>
<evidence type="ECO:0000256" key="3">
    <source>
        <dbReference type="ARBA" id="ARBA00022729"/>
    </source>
</evidence>
<evidence type="ECO:0000256" key="10">
    <source>
        <dbReference type="SAM" id="Phobius"/>
    </source>
</evidence>